<dbReference type="STRING" id="1120990.SAMN03080614_1002116"/>
<dbReference type="Proteomes" id="UP000243819">
    <property type="component" value="Unassembled WGS sequence"/>
</dbReference>
<dbReference type="EMBL" id="FOIF01000002">
    <property type="protein sequence ID" value="SES66765.1"/>
    <property type="molecule type" value="Genomic_DNA"/>
</dbReference>
<name>A0A1H9YE60_9FIRM</name>
<evidence type="ECO:0000313" key="2">
    <source>
        <dbReference type="Proteomes" id="UP000243819"/>
    </source>
</evidence>
<reference evidence="2" key="1">
    <citation type="submission" date="2016-10" db="EMBL/GenBank/DDBJ databases">
        <authorList>
            <person name="Varghese N."/>
            <person name="Submissions S."/>
        </authorList>
    </citation>
    <scope>NUCLEOTIDE SEQUENCE [LARGE SCALE GENOMIC DNA]</scope>
    <source>
        <strain evidence="2">DSM 13577</strain>
    </source>
</reference>
<proteinExistence type="predicted"/>
<evidence type="ECO:0000313" key="1">
    <source>
        <dbReference type="EMBL" id="SES66765.1"/>
    </source>
</evidence>
<dbReference type="OrthoDB" id="1958145at2"/>
<keyword evidence="2" id="KW-1185">Reference proteome</keyword>
<dbReference type="RefSeq" id="WP_091348251.1">
    <property type="nucleotide sequence ID" value="NZ_FOIF01000002.1"/>
</dbReference>
<protein>
    <submittedName>
        <fullName evidence="1">Uncharacterized protein</fullName>
    </submittedName>
</protein>
<dbReference type="AlphaFoldDB" id="A0A1H9YE60"/>
<organism evidence="1 2">
    <name type="scientific">Anaerobranca gottschalkii DSM 13577</name>
    <dbReference type="NCBI Taxonomy" id="1120990"/>
    <lineage>
        <taxon>Bacteria</taxon>
        <taxon>Bacillati</taxon>
        <taxon>Bacillota</taxon>
        <taxon>Clostridia</taxon>
        <taxon>Eubacteriales</taxon>
        <taxon>Proteinivoracaceae</taxon>
        <taxon>Anaerobranca</taxon>
    </lineage>
</organism>
<gene>
    <name evidence="1" type="ORF">SAMN03080614_1002116</name>
</gene>
<accession>A0A1H9YE60</accession>
<sequence>MELIIFLIFTVVFSLIKSLIDQDQKNKGKPILEPKYEKFPVEQQKSKAVINKEKLISKKIEKPIKTTTTHNLTMTVKENKHEEQFSNKNLELSFEHDDIVKGFIMSEILENPRFKKPYKFR</sequence>